<gene>
    <name evidence="1" type="ORF">FWILDA_LOCUS14396</name>
</gene>
<keyword evidence="2" id="KW-1185">Reference proteome</keyword>
<evidence type="ECO:0000313" key="1">
    <source>
        <dbReference type="EMBL" id="CAI2190078.1"/>
    </source>
</evidence>
<dbReference type="AlphaFoldDB" id="A0A9W4T2J0"/>
<reference evidence="1" key="1">
    <citation type="submission" date="2022-08" db="EMBL/GenBank/DDBJ databases">
        <authorList>
            <person name="Kallberg Y."/>
            <person name="Tangrot J."/>
            <person name="Rosling A."/>
        </authorList>
    </citation>
    <scope>NUCLEOTIDE SEQUENCE</scope>
    <source>
        <strain evidence="1">Wild A</strain>
    </source>
</reference>
<comment type="caution">
    <text evidence="1">The sequence shown here is derived from an EMBL/GenBank/DDBJ whole genome shotgun (WGS) entry which is preliminary data.</text>
</comment>
<dbReference type="OrthoDB" id="6429248at2759"/>
<sequence>MSTEILGKVAPEKIPDIQNIAPDAEIGYTLEVDLEVTMHLHDFFADYPLTPEKQIVPENWLSLYNKRLVKDKEVRNGKYVLIELNKLSCMAKNQEIIGIRQWGNWFYYCQE</sequence>
<accession>A0A9W4T2J0</accession>
<protein>
    <submittedName>
        <fullName evidence="1">7353_t:CDS:1</fullName>
    </submittedName>
</protein>
<dbReference type="Proteomes" id="UP001153678">
    <property type="component" value="Unassembled WGS sequence"/>
</dbReference>
<dbReference type="EMBL" id="CAMKVN010006247">
    <property type="protein sequence ID" value="CAI2190078.1"/>
    <property type="molecule type" value="Genomic_DNA"/>
</dbReference>
<proteinExistence type="predicted"/>
<evidence type="ECO:0000313" key="2">
    <source>
        <dbReference type="Proteomes" id="UP001153678"/>
    </source>
</evidence>
<name>A0A9W4T2J0_9GLOM</name>
<organism evidence="1 2">
    <name type="scientific">Funneliformis geosporum</name>
    <dbReference type="NCBI Taxonomy" id="1117311"/>
    <lineage>
        <taxon>Eukaryota</taxon>
        <taxon>Fungi</taxon>
        <taxon>Fungi incertae sedis</taxon>
        <taxon>Mucoromycota</taxon>
        <taxon>Glomeromycotina</taxon>
        <taxon>Glomeromycetes</taxon>
        <taxon>Glomerales</taxon>
        <taxon>Glomeraceae</taxon>
        <taxon>Funneliformis</taxon>
    </lineage>
</organism>